<dbReference type="Pfam" id="PF07525">
    <property type="entry name" value="SOCS_box"/>
    <property type="match status" value="1"/>
</dbReference>
<keyword evidence="3" id="KW-1185">Reference proteome</keyword>
<dbReference type="AlphaFoldDB" id="A0A4Y2BCW6"/>
<proteinExistence type="predicted"/>
<dbReference type="PROSITE" id="PS50225">
    <property type="entry name" value="SOCS"/>
    <property type="match status" value="1"/>
</dbReference>
<dbReference type="EMBL" id="BGPR01000064">
    <property type="protein sequence ID" value="GBL89329.1"/>
    <property type="molecule type" value="Genomic_DNA"/>
</dbReference>
<evidence type="ECO:0000259" key="1">
    <source>
        <dbReference type="PROSITE" id="PS50225"/>
    </source>
</evidence>
<protein>
    <recommendedName>
        <fullName evidence="1">SOCS box domain-containing protein</fullName>
    </recommendedName>
</protein>
<gene>
    <name evidence="2" type="ORF">AVEN_225855_1</name>
</gene>
<comment type="caution">
    <text evidence="2">The sequence shown here is derived from an EMBL/GenBank/DDBJ whole genome shotgun (WGS) entry which is preliminary data.</text>
</comment>
<name>A0A4Y2BCW6_ARAVE</name>
<feature type="domain" description="SOCS box" evidence="1">
    <location>
        <begin position="346"/>
        <end position="389"/>
    </location>
</feature>
<dbReference type="InterPro" id="IPR001496">
    <property type="entry name" value="SOCS_box"/>
</dbReference>
<dbReference type="OrthoDB" id="6431764at2759"/>
<accession>A0A4Y2BCW6</accession>
<dbReference type="Proteomes" id="UP000499080">
    <property type="component" value="Unassembled WGS sequence"/>
</dbReference>
<evidence type="ECO:0000313" key="3">
    <source>
        <dbReference type="Proteomes" id="UP000499080"/>
    </source>
</evidence>
<evidence type="ECO:0000313" key="2">
    <source>
        <dbReference type="EMBL" id="GBL89329.1"/>
    </source>
</evidence>
<reference evidence="2 3" key="1">
    <citation type="journal article" date="2019" name="Sci. Rep.">
        <title>Orb-weaving spider Araneus ventricosus genome elucidates the spidroin gene catalogue.</title>
        <authorList>
            <person name="Kono N."/>
            <person name="Nakamura H."/>
            <person name="Ohtoshi R."/>
            <person name="Moran D.A.P."/>
            <person name="Shinohara A."/>
            <person name="Yoshida Y."/>
            <person name="Fujiwara M."/>
            <person name="Mori M."/>
            <person name="Tomita M."/>
            <person name="Arakawa K."/>
        </authorList>
    </citation>
    <scope>NUCLEOTIDE SEQUENCE [LARGE SCALE GENOMIC DNA]</scope>
</reference>
<sequence>MVVHFYDKIQLQLVKLREARDVAAVSFKYHKSVDHLDLSTNEYGLRKKSIFTEEGIRKWIQPRTQILYKYNLELPTDLQKYYSKEKFDIVREDTFHQYKIFVCYSVYNFRFETYIVRAINFQRTNKIEKLRRSMKIIKLLNFYRFSASAMYLYDNILPILIREGCRDPKLVVNFANLFSFYLWITQREDPHILQYVLAAAQKVGPSLSLSLFAELSMDPVNACFLLHKIGHVPVLLRFGAPSAFPRTLNINYLLKLTERLLHRSFLRRSADQRRAFFLLQLCYDFRYHRNSPEGLRCIWKCVNDPFLSITEIASAVSTTHRQQSVASLIAYYQHLIIGKVCSYEPSPRTLKDICRVEVRRLLNFNHQLPFGVNNLNIPNELKLYLNLFI</sequence>
<organism evidence="2 3">
    <name type="scientific">Araneus ventricosus</name>
    <name type="common">Orbweaver spider</name>
    <name type="synonym">Epeira ventricosa</name>
    <dbReference type="NCBI Taxonomy" id="182803"/>
    <lineage>
        <taxon>Eukaryota</taxon>
        <taxon>Metazoa</taxon>
        <taxon>Ecdysozoa</taxon>
        <taxon>Arthropoda</taxon>
        <taxon>Chelicerata</taxon>
        <taxon>Arachnida</taxon>
        <taxon>Araneae</taxon>
        <taxon>Araneomorphae</taxon>
        <taxon>Entelegynae</taxon>
        <taxon>Araneoidea</taxon>
        <taxon>Araneidae</taxon>
        <taxon>Araneus</taxon>
    </lineage>
</organism>
<dbReference type="SMART" id="SM00969">
    <property type="entry name" value="SOCS_box"/>
    <property type="match status" value="1"/>
</dbReference>